<dbReference type="PANTHER" id="PTHR30176">
    <property type="entry name" value="FERREDOXIN-TYPE PROTEIN NAPH"/>
    <property type="match status" value="1"/>
</dbReference>
<evidence type="ECO:0000256" key="1">
    <source>
        <dbReference type="ARBA" id="ARBA00022448"/>
    </source>
</evidence>
<dbReference type="GO" id="GO:0005886">
    <property type="term" value="C:plasma membrane"/>
    <property type="evidence" value="ECO:0007669"/>
    <property type="project" value="TreeGrafter"/>
</dbReference>
<protein>
    <submittedName>
        <fullName evidence="9">Periplasmic nitrate reductase subunit NapG</fullName>
    </submittedName>
</protein>
<feature type="domain" description="4Fe-4S ferredoxin-type" evidence="8">
    <location>
        <begin position="223"/>
        <end position="252"/>
    </location>
</feature>
<feature type="transmembrane region" description="Helical" evidence="7">
    <location>
        <begin position="12"/>
        <end position="32"/>
    </location>
</feature>
<evidence type="ECO:0000313" key="9">
    <source>
        <dbReference type="EMBL" id="SMC45673.1"/>
    </source>
</evidence>
<dbReference type="OrthoDB" id="9810688at2"/>
<dbReference type="Pfam" id="PF12838">
    <property type="entry name" value="Fer4_7"/>
    <property type="match status" value="1"/>
</dbReference>
<dbReference type="PANTHER" id="PTHR30176:SF3">
    <property type="entry name" value="FERREDOXIN-TYPE PROTEIN NAPH"/>
    <property type="match status" value="1"/>
</dbReference>
<keyword evidence="7" id="KW-0472">Membrane</keyword>
<evidence type="ECO:0000256" key="6">
    <source>
        <dbReference type="ARBA" id="ARBA00023014"/>
    </source>
</evidence>
<dbReference type="GO" id="GO:0051539">
    <property type="term" value="F:4 iron, 4 sulfur cluster binding"/>
    <property type="evidence" value="ECO:0007669"/>
    <property type="project" value="UniProtKB-KW"/>
</dbReference>
<dbReference type="InterPro" id="IPR051684">
    <property type="entry name" value="Electron_Trans/Redox"/>
</dbReference>
<sequence length="452" mass="50355">MKSKKALLLRYVLQLVSLVSFVLLLANLSYPLGQENLLLQWFSRLDPWLLLSQFRWQQEVPSWVWLPLLTMASTLLWGRIFCGWLCPFGALLALTDKIGRTVFKKLSLTRSKVLQAVQPMRGYWLLFLVIVFVLGSNWVFFLTPFALFSHEIVRVLQGHIPWMLIGITVGTLFFSRLWCSMLCPTGVLLSLAARVRLFRYQIAGNCVHCEKCEGTCSVGAAPLSTGVVKEGCLACGDCQRACPTKAIEWQQSSWRGKNGQFDSDGVVAATKHQEARRQFFKAAFAVVVAVALWKKTVWAADKVLRPPGSLPEPEFTAVCNRCGRCVQVCPSKALRPMPITDGIANFETPYITPRRNRCDLCLACQEVCPTGAIRGVPLEKIRMGKAVIDKPRCIAWNEGKLCFICGEQCPVLAIKGDEHHRPTVLSDKCVGCGSCENACPIDGEAAIRIFPN</sequence>
<keyword evidence="1" id="KW-0813">Transport</keyword>
<name>A0A1W1ZB78_9FIRM</name>
<proteinExistence type="predicted"/>
<evidence type="ECO:0000313" key="10">
    <source>
        <dbReference type="Proteomes" id="UP000192738"/>
    </source>
</evidence>
<dbReference type="RefSeq" id="WP_084574500.1">
    <property type="nucleotide sequence ID" value="NZ_CP155572.1"/>
</dbReference>
<dbReference type="Proteomes" id="UP000192738">
    <property type="component" value="Unassembled WGS sequence"/>
</dbReference>
<evidence type="ECO:0000256" key="3">
    <source>
        <dbReference type="ARBA" id="ARBA00022723"/>
    </source>
</evidence>
<keyword evidence="7" id="KW-0812">Transmembrane</keyword>
<feature type="domain" description="4Fe-4S ferredoxin-type" evidence="8">
    <location>
        <begin position="420"/>
        <end position="452"/>
    </location>
</feature>
<dbReference type="InterPro" id="IPR017900">
    <property type="entry name" value="4Fe4S_Fe_S_CS"/>
</dbReference>
<reference evidence="9 10" key="1">
    <citation type="submission" date="2017-04" db="EMBL/GenBank/DDBJ databases">
        <authorList>
            <person name="Afonso C.L."/>
            <person name="Miller P.J."/>
            <person name="Scott M.A."/>
            <person name="Spackman E."/>
            <person name="Goraichik I."/>
            <person name="Dimitrov K.M."/>
            <person name="Suarez D.L."/>
            <person name="Swayne D.E."/>
        </authorList>
    </citation>
    <scope>NUCLEOTIDE SEQUENCE [LARGE SCALE GENOMIC DNA]</scope>
    <source>
        <strain evidence="9 10">DSM 5090</strain>
    </source>
</reference>
<evidence type="ECO:0000256" key="4">
    <source>
        <dbReference type="ARBA" id="ARBA00022982"/>
    </source>
</evidence>
<dbReference type="STRING" id="112901.SAMN04488500_103158"/>
<dbReference type="CDD" id="cd16373">
    <property type="entry name" value="DMSOR_beta_like"/>
    <property type="match status" value="1"/>
</dbReference>
<feature type="domain" description="4Fe-4S ferredoxin-type" evidence="8">
    <location>
        <begin position="347"/>
        <end position="378"/>
    </location>
</feature>
<evidence type="ECO:0000259" key="8">
    <source>
        <dbReference type="PROSITE" id="PS51379"/>
    </source>
</evidence>
<dbReference type="EMBL" id="FWXI01000003">
    <property type="protein sequence ID" value="SMC45673.1"/>
    <property type="molecule type" value="Genomic_DNA"/>
</dbReference>
<feature type="transmembrane region" description="Helical" evidence="7">
    <location>
        <begin position="122"/>
        <end position="148"/>
    </location>
</feature>
<dbReference type="PROSITE" id="PS51379">
    <property type="entry name" value="4FE4S_FER_2"/>
    <property type="match status" value="4"/>
</dbReference>
<gene>
    <name evidence="9" type="ORF">SAMN04488500_103158</name>
</gene>
<dbReference type="Pfam" id="PF00037">
    <property type="entry name" value="Fer4"/>
    <property type="match status" value="1"/>
</dbReference>
<keyword evidence="3" id="KW-0479">Metal-binding</keyword>
<feature type="domain" description="4Fe-4S ferredoxin-type" evidence="8">
    <location>
        <begin position="311"/>
        <end position="339"/>
    </location>
</feature>
<accession>A0A1W1ZB78</accession>
<feature type="transmembrane region" description="Helical" evidence="7">
    <location>
        <begin position="160"/>
        <end position="193"/>
    </location>
</feature>
<dbReference type="InterPro" id="IPR017896">
    <property type="entry name" value="4Fe4S_Fe-S-bd"/>
</dbReference>
<feature type="transmembrane region" description="Helical" evidence="7">
    <location>
        <begin position="76"/>
        <end position="95"/>
    </location>
</feature>
<keyword evidence="2" id="KW-0004">4Fe-4S</keyword>
<keyword evidence="5" id="KW-0408">Iron</keyword>
<keyword evidence="4" id="KW-0249">Electron transport</keyword>
<organism evidence="9 10">
    <name type="scientific">Sporomusa malonica</name>
    <dbReference type="NCBI Taxonomy" id="112901"/>
    <lineage>
        <taxon>Bacteria</taxon>
        <taxon>Bacillati</taxon>
        <taxon>Bacillota</taxon>
        <taxon>Negativicutes</taxon>
        <taxon>Selenomonadales</taxon>
        <taxon>Sporomusaceae</taxon>
        <taxon>Sporomusa</taxon>
    </lineage>
</organism>
<dbReference type="SUPFAM" id="SSF54862">
    <property type="entry name" value="4Fe-4S ferredoxins"/>
    <property type="match status" value="2"/>
</dbReference>
<evidence type="ECO:0000256" key="2">
    <source>
        <dbReference type="ARBA" id="ARBA00022485"/>
    </source>
</evidence>
<dbReference type="AlphaFoldDB" id="A0A1W1ZB78"/>
<dbReference type="Gene3D" id="3.30.70.20">
    <property type="match status" value="3"/>
</dbReference>
<keyword evidence="6" id="KW-0411">Iron-sulfur</keyword>
<evidence type="ECO:0000256" key="7">
    <source>
        <dbReference type="SAM" id="Phobius"/>
    </source>
</evidence>
<dbReference type="PROSITE" id="PS00198">
    <property type="entry name" value="4FE4S_FER_1"/>
    <property type="match status" value="2"/>
</dbReference>
<dbReference type="Pfam" id="PF12801">
    <property type="entry name" value="Fer4_5"/>
    <property type="match status" value="2"/>
</dbReference>
<keyword evidence="10" id="KW-1185">Reference proteome</keyword>
<dbReference type="GO" id="GO:0046872">
    <property type="term" value="F:metal ion binding"/>
    <property type="evidence" value="ECO:0007669"/>
    <property type="project" value="UniProtKB-KW"/>
</dbReference>
<keyword evidence="7" id="KW-1133">Transmembrane helix</keyword>
<evidence type="ECO:0000256" key="5">
    <source>
        <dbReference type="ARBA" id="ARBA00023004"/>
    </source>
</evidence>